<dbReference type="AlphaFoldDB" id="A0A2Z6QML9"/>
<keyword evidence="2" id="KW-1185">Reference proteome</keyword>
<accession>A0A2Z6QML9</accession>
<dbReference type="EMBL" id="BEXD01000946">
    <property type="protein sequence ID" value="GBB91300.1"/>
    <property type="molecule type" value="Genomic_DNA"/>
</dbReference>
<gene>
    <name evidence="1" type="ORF">RclHR1_01850010</name>
</gene>
<evidence type="ECO:0000313" key="1">
    <source>
        <dbReference type="EMBL" id="GBB91300.1"/>
    </source>
</evidence>
<comment type="caution">
    <text evidence="1">The sequence shown here is derived from an EMBL/GenBank/DDBJ whole genome shotgun (WGS) entry which is preliminary data.</text>
</comment>
<organism evidence="1 2">
    <name type="scientific">Rhizophagus clarus</name>
    <dbReference type="NCBI Taxonomy" id="94130"/>
    <lineage>
        <taxon>Eukaryota</taxon>
        <taxon>Fungi</taxon>
        <taxon>Fungi incertae sedis</taxon>
        <taxon>Mucoromycota</taxon>
        <taxon>Glomeromycotina</taxon>
        <taxon>Glomeromycetes</taxon>
        <taxon>Glomerales</taxon>
        <taxon>Glomeraceae</taxon>
        <taxon>Rhizophagus</taxon>
    </lineage>
</organism>
<name>A0A2Z6QML9_9GLOM</name>
<reference evidence="1 2" key="1">
    <citation type="submission" date="2017-11" db="EMBL/GenBank/DDBJ databases">
        <title>The genome of Rhizophagus clarus HR1 reveals common genetic basis of auxotrophy among arbuscular mycorrhizal fungi.</title>
        <authorList>
            <person name="Kobayashi Y."/>
        </authorList>
    </citation>
    <scope>NUCLEOTIDE SEQUENCE [LARGE SCALE GENOMIC DNA]</scope>
    <source>
        <strain evidence="1 2">HR1</strain>
    </source>
</reference>
<protein>
    <submittedName>
        <fullName evidence="1">Uncharacterized protein</fullName>
    </submittedName>
</protein>
<dbReference type="Proteomes" id="UP000247702">
    <property type="component" value="Unassembled WGS sequence"/>
</dbReference>
<evidence type="ECO:0000313" key="2">
    <source>
        <dbReference type="Proteomes" id="UP000247702"/>
    </source>
</evidence>
<sequence>MIEMKGNLIRLDNNDEYNIKLIIAKKNLAENLSNFPSIFKIDDMIMKTLNVMKNILDSLDGKSTQSLLDELALEEYFFDKINRIFKKKDEKILLTVMQIISGYQVTHLEQSIFGDYDEM</sequence>
<proteinExistence type="predicted"/>